<dbReference type="GO" id="GO:0043161">
    <property type="term" value="P:proteasome-mediated ubiquitin-dependent protein catabolic process"/>
    <property type="evidence" value="ECO:0007669"/>
    <property type="project" value="InterPro"/>
</dbReference>
<dbReference type="InterPro" id="IPR024964">
    <property type="entry name" value="CTLH/CRA"/>
</dbReference>
<dbReference type="PANTHER" id="PTHR12170:SF3">
    <property type="entry name" value="GH10162P"/>
    <property type="match status" value="1"/>
</dbReference>
<dbReference type="PANTHER" id="PTHR12170">
    <property type="entry name" value="MACROPHAGE ERYTHROBLAST ATTACHER-RELATED"/>
    <property type="match status" value="1"/>
</dbReference>
<dbReference type="PROSITE" id="PS51867">
    <property type="entry name" value="ZF_RING_GID"/>
    <property type="match status" value="1"/>
</dbReference>
<dbReference type="CDD" id="cd16652">
    <property type="entry name" value="dRING_Rmd5p-like"/>
    <property type="match status" value="1"/>
</dbReference>
<dbReference type="InterPro" id="IPR027370">
    <property type="entry name" value="Znf-RING_euk"/>
</dbReference>
<proteinExistence type="inferred from homology"/>
<keyword evidence="2" id="KW-0963">Cytoplasm</keyword>
<dbReference type="InterPro" id="IPR013144">
    <property type="entry name" value="CRA_dom"/>
</dbReference>
<dbReference type="OrthoDB" id="1933281at2759"/>
<name>A0A5M8Q3N0_9LECA</name>
<protein>
    <recommendedName>
        <fullName evidence="8">GID complex catalytic subunit 2</fullName>
    </recommendedName>
    <alternativeName>
        <fullName evidence="7">Glucose-induced degradation protein 2</fullName>
    </alternativeName>
</protein>
<sequence>MDTLLEELERLSKRGNLSKSLDDVQKTIDFLVKARDTISAKPGSASVTLAKLQNPVKQSFDNVNNDLKEIYKGLGNYSKALDKIFKDKPLPTTDYDALSSQPALINRAIAMHLLREGQFSVASTFLTDATAHTARSESTTESPNPYATLEHDLGIDSLKSETLRKQFANMYYILHELKTERNLLPAIQWARAHSSRLEERGSNLEFELGRLQFVWLFMENNAGDGNGGISQGQRKALDYARREFGRFQGRYLREIQFLGGAVAFSPNLQQSPYGRLFYNSSAWEELANSFTREFCSLLGLSADSPLYIAATAGAIALPTLLKLQTIMKEKRTEWTTQHELPVEIPLPPAYRFHSIFVCPVSKEQTTDQNPPMMMPCGHVVAQESLMQLSKKSRFKCPYCPSESHPRDAAKVFL</sequence>
<dbReference type="SMART" id="SM00757">
    <property type="entry name" value="CRA"/>
    <property type="match status" value="1"/>
</dbReference>
<dbReference type="AlphaFoldDB" id="A0A5M8Q3N0"/>
<dbReference type="Proteomes" id="UP000324767">
    <property type="component" value="Unassembled WGS sequence"/>
</dbReference>
<feature type="domain" description="CTLH" evidence="10">
    <location>
        <begin position="166"/>
        <end position="224"/>
    </location>
</feature>
<comment type="caution">
    <text evidence="12">The sequence shown here is derived from an EMBL/GenBank/DDBJ whole genome shotgun (WGS) entry which is preliminary data.</text>
</comment>
<dbReference type="EMBL" id="VXIT01000001">
    <property type="protein sequence ID" value="KAA6415815.1"/>
    <property type="molecule type" value="Genomic_DNA"/>
</dbReference>
<dbReference type="SUPFAM" id="SSF57850">
    <property type="entry name" value="RING/U-box"/>
    <property type="match status" value="1"/>
</dbReference>
<dbReference type="Pfam" id="PF13445">
    <property type="entry name" value="zf-RING_UBOX"/>
    <property type="match status" value="1"/>
</dbReference>
<accession>A0A5M8Q3N0</accession>
<dbReference type="GO" id="GO:0005634">
    <property type="term" value="C:nucleus"/>
    <property type="evidence" value="ECO:0007669"/>
    <property type="project" value="TreeGrafter"/>
</dbReference>
<evidence type="ECO:0000256" key="5">
    <source>
        <dbReference type="ARBA" id="ARBA00022833"/>
    </source>
</evidence>
<evidence type="ECO:0000313" key="13">
    <source>
        <dbReference type="Proteomes" id="UP000324767"/>
    </source>
</evidence>
<feature type="zinc finger region" description="RING-Gid-type" evidence="9">
    <location>
        <begin position="358"/>
        <end position="399"/>
    </location>
</feature>
<comment type="similarity">
    <text evidence="6">Belongs to the RMD5/GID2 family.</text>
</comment>
<evidence type="ECO:0000313" key="12">
    <source>
        <dbReference type="EMBL" id="KAA6415815.1"/>
    </source>
</evidence>
<dbReference type="GO" id="GO:0008270">
    <property type="term" value="F:zinc ion binding"/>
    <property type="evidence" value="ECO:0007669"/>
    <property type="project" value="UniProtKB-KW"/>
</dbReference>
<dbReference type="InterPro" id="IPR013083">
    <property type="entry name" value="Znf_RING/FYVE/PHD"/>
</dbReference>
<keyword evidence="3" id="KW-0479">Metal-binding</keyword>
<feature type="domain" description="RING-Gid-type" evidence="11">
    <location>
        <begin position="358"/>
        <end position="399"/>
    </location>
</feature>
<dbReference type="Pfam" id="PF10607">
    <property type="entry name" value="CTLH"/>
    <property type="match status" value="1"/>
</dbReference>
<gene>
    <name evidence="12" type="ORF">FRX48_00533</name>
</gene>
<dbReference type="InterPro" id="IPR037683">
    <property type="entry name" value="Rmd5_dRing"/>
</dbReference>
<evidence type="ECO:0000256" key="1">
    <source>
        <dbReference type="ARBA" id="ARBA00004496"/>
    </source>
</evidence>
<evidence type="ECO:0000259" key="11">
    <source>
        <dbReference type="PROSITE" id="PS51867"/>
    </source>
</evidence>
<dbReference type="GO" id="GO:0061630">
    <property type="term" value="F:ubiquitin protein ligase activity"/>
    <property type="evidence" value="ECO:0007669"/>
    <property type="project" value="InterPro"/>
</dbReference>
<dbReference type="InterPro" id="IPR006595">
    <property type="entry name" value="CTLH_C"/>
</dbReference>
<dbReference type="Gene3D" id="3.30.40.10">
    <property type="entry name" value="Zinc/RING finger domain, C3HC4 (zinc finger)"/>
    <property type="match status" value="1"/>
</dbReference>
<keyword evidence="4 9" id="KW-0863">Zinc-finger</keyword>
<evidence type="ECO:0000256" key="3">
    <source>
        <dbReference type="ARBA" id="ARBA00022723"/>
    </source>
</evidence>
<dbReference type="FunFam" id="3.30.40.10:FF:000143">
    <property type="entry name" value="Regulator of gluconeogenesis Rmd5"/>
    <property type="match status" value="1"/>
</dbReference>
<evidence type="ECO:0000256" key="6">
    <source>
        <dbReference type="ARBA" id="ARBA00061136"/>
    </source>
</evidence>
<dbReference type="InterPro" id="IPR044063">
    <property type="entry name" value="ZF_RING_GID"/>
</dbReference>
<evidence type="ECO:0000256" key="8">
    <source>
        <dbReference type="ARBA" id="ARBA00080744"/>
    </source>
</evidence>
<dbReference type="InterPro" id="IPR045098">
    <property type="entry name" value="Fyv10_fam"/>
</dbReference>
<evidence type="ECO:0000259" key="10">
    <source>
        <dbReference type="PROSITE" id="PS50897"/>
    </source>
</evidence>
<organism evidence="12 13">
    <name type="scientific">Lasallia pustulata</name>
    <dbReference type="NCBI Taxonomy" id="136370"/>
    <lineage>
        <taxon>Eukaryota</taxon>
        <taxon>Fungi</taxon>
        <taxon>Dikarya</taxon>
        <taxon>Ascomycota</taxon>
        <taxon>Pezizomycotina</taxon>
        <taxon>Lecanoromycetes</taxon>
        <taxon>OSLEUM clade</taxon>
        <taxon>Umbilicariomycetidae</taxon>
        <taxon>Umbilicariales</taxon>
        <taxon>Umbilicariaceae</taxon>
        <taxon>Lasallia</taxon>
    </lineage>
</organism>
<evidence type="ECO:0000256" key="2">
    <source>
        <dbReference type="ARBA" id="ARBA00022490"/>
    </source>
</evidence>
<evidence type="ECO:0000256" key="4">
    <source>
        <dbReference type="ARBA" id="ARBA00022771"/>
    </source>
</evidence>
<reference evidence="12 13" key="1">
    <citation type="submission" date="2019-09" db="EMBL/GenBank/DDBJ databases">
        <title>The hologenome of the rock-dwelling lichen Lasallia pustulata.</title>
        <authorList>
            <person name="Greshake Tzovaras B."/>
            <person name="Segers F."/>
            <person name="Bicker A."/>
            <person name="Dal Grande F."/>
            <person name="Otte J."/>
            <person name="Hankeln T."/>
            <person name="Schmitt I."/>
            <person name="Ebersberger I."/>
        </authorList>
    </citation>
    <scope>NUCLEOTIDE SEQUENCE [LARGE SCALE GENOMIC DNA]</scope>
    <source>
        <strain evidence="12">A1-1</strain>
    </source>
</reference>
<dbReference type="SMART" id="SM00668">
    <property type="entry name" value="CTLH"/>
    <property type="match status" value="1"/>
</dbReference>
<evidence type="ECO:0000256" key="9">
    <source>
        <dbReference type="PROSITE-ProRule" id="PRU01215"/>
    </source>
</evidence>
<dbReference type="GO" id="GO:0005737">
    <property type="term" value="C:cytoplasm"/>
    <property type="evidence" value="ECO:0007669"/>
    <property type="project" value="UniProtKB-SubCell"/>
</dbReference>
<keyword evidence="5" id="KW-0862">Zinc</keyword>
<dbReference type="PROSITE" id="PS50897">
    <property type="entry name" value="CTLH"/>
    <property type="match status" value="1"/>
</dbReference>
<dbReference type="GO" id="GO:0034657">
    <property type="term" value="C:GID complex"/>
    <property type="evidence" value="ECO:0007669"/>
    <property type="project" value="TreeGrafter"/>
</dbReference>
<evidence type="ECO:0000256" key="7">
    <source>
        <dbReference type="ARBA" id="ARBA00075398"/>
    </source>
</evidence>
<comment type="subcellular location">
    <subcellularLocation>
        <location evidence="1">Cytoplasm</location>
    </subcellularLocation>
</comment>